<accession>A0AA40CA87</accession>
<proteinExistence type="predicted"/>
<organism evidence="2 3">
    <name type="scientific">Immersiella caudata</name>
    <dbReference type="NCBI Taxonomy" id="314043"/>
    <lineage>
        <taxon>Eukaryota</taxon>
        <taxon>Fungi</taxon>
        <taxon>Dikarya</taxon>
        <taxon>Ascomycota</taxon>
        <taxon>Pezizomycotina</taxon>
        <taxon>Sordariomycetes</taxon>
        <taxon>Sordariomycetidae</taxon>
        <taxon>Sordariales</taxon>
        <taxon>Lasiosphaeriaceae</taxon>
        <taxon>Immersiella</taxon>
    </lineage>
</organism>
<dbReference type="Proteomes" id="UP001175000">
    <property type="component" value="Unassembled WGS sequence"/>
</dbReference>
<sequence length="103" mass="11082">MLHTHFLLLALSNPLLASHASLLGRGTSSFFTVNPNRHLPSITKLGISSSFSSSLLLFPLYPPTPTTQPPLQATKGSKSLLASSQCDSSLARPAFRQRLPRLA</sequence>
<evidence type="ECO:0000313" key="2">
    <source>
        <dbReference type="EMBL" id="KAK0631281.1"/>
    </source>
</evidence>
<reference evidence="2" key="1">
    <citation type="submission" date="2023-06" db="EMBL/GenBank/DDBJ databases">
        <title>Genome-scale phylogeny and comparative genomics of the fungal order Sordariales.</title>
        <authorList>
            <consortium name="Lawrence Berkeley National Laboratory"/>
            <person name="Hensen N."/>
            <person name="Bonometti L."/>
            <person name="Westerberg I."/>
            <person name="Brannstrom I.O."/>
            <person name="Guillou S."/>
            <person name="Cros-Aarteil S."/>
            <person name="Calhoun S."/>
            <person name="Haridas S."/>
            <person name="Kuo A."/>
            <person name="Mondo S."/>
            <person name="Pangilinan J."/>
            <person name="Riley R."/>
            <person name="Labutti K."/>
            <person name="Andreopoulos B."/>
            <person name="Lipzen A."/>
            <person name="Chen C."/>
            <person name="Yanf M."/>
            <person name="Daum C."/>
            <person name="Ng V."/>
            <person name="Clum A."/>
            <person name="Steindorff A."/>
            <person name="Ohm R."/>
            <person name="Martin F."/>
            <person name="Silar P."/>
            <person name="Natvig D."/>
            <person name="Lalanne C."/>
            <person name="Gautier V."/>
            <person name="Ament-Velasquez S.L."/>
            <person name="Kruys A."/>
            <person name="Hutchinson M.I."/>
            <person name="Powell A.J."/>
            <person name="Barry K."/>
            <person name="Miller A.N."/>
            <person name="Grigoriev I.V."/>
            <person name="Debuchy R."/>
            <person name="Gladieux P."/>
            <person name="Thoren M.H."/>
            <person name="Johannesson H."/>
        </authorList>
    </citation>
    <scope>NUCLEOTIDE SEQUENCE</scope>
    <source>
        <strain evidence="2">CBS 606.72</strain>
    </source>
</reference>
<evidence type="ECO:0000256" key="1">
    <source>
        <dbReference type="SAM" id="SignalP"/>
    </source>
</evidence>
<keyword evidence="1" id="KW-0732">Signal</keyword>
<keyword evidence="3" id="KW-1185">Reference proteome</keyword>
<comment type="caution">
    <text evidence="2">The sequence shown here is derived from an EMBL/GenBank/DDBJ whole genome shotgun (WGS) entry which is preliminary data.</text>
</comment>
<protein>
    <submittedName>
        <fullName evidence="2">Uncharacterized protein</fullName>
    </submittedName>
</protein>
<name>A0AA40CA87_9PEZI</name>
<dbReference type="AlphaFoldDB" id="A0AA40CA87"/>
<gene>
    <name evidence="2" type="ORF">B0T14DRAFT_501420</name>
</gene>
<evidence type="ECO:0000313" key="3">
    <source>
        <dbReference type="Proteomes" id="UP001175000"/>
    </source>
</evidence>
<feature type="signal peptide" evidence="1">
    <location>
        <begin position="1"/>
        <end position="17"/>
    </location>
</feature>
<dbReference type="EMBL" id="JAULSU010000001">
    <property type="protein sequence ID" value="KAK0631281.1"/>
    <property type="molecule type" value="Genomic_DNA"/>
</dbReference>
<feature type="chain" id="PRO_5041467030" evidence="1">
    <location>
        <begin position="18"/>
        <end position="103"/>
    </location>
</feature>